<feature type="domain" description="RWD" evidence="5">
    <location>
        <begin position="376"/>
        <end position="479"/>
    </location>
</feature>
<feature type="repeat" description="WD" evidence="4">
    <location>
        <begin position="169"/>
        <end position="191"/>
    </location>
</feature>
<dbReference type="GO" id="GO:0005774">
    <property type="term" value="C:vacuolar membrane"/>
    <property type="evidence" value="ECO:0007669"/>
    <property type="project" value="TreeGrafter"/>
</dbReference>
<dbReference type="Gene3D" id="2.130.10.10">
    <property type="entry name" value="YVTN repeat-like/Quinoprotein amine dehydrogenase"/>
    <property type="match status" value="2"/>
</dbReference>
<dbReference type="InterPro" id="IPR001680">
    <property type="entry name" value="WD40_rpt"/>
</dbReference>
<dbReference type="PANTHER" id="PTHR46170:SF1">
    <property type="entry name" value="GATOR COMPLEX PROTEIN WDR59"/>
    <property type="match status" value="1"/>
</dbReference>
<dbReference type="PROSITE" id="PS50908">
    <property type="entry name" value="RWD"/>
    <property type="match status" value="1"/>
</dbReference>
<dbReference type="SMART" id="SM00320">
    <property type="entry name" value="WD40"/>
    <property type="match status" value="4"/>
</dbReference>
<dbReference type="InParanoid" id="A0A7R8UCZ3"/>
<proteinExistence type="inferred from homology"/>
<evidence type="ECO:0000256" key="2">
    <source>
        <dbReference type="ARBA" id="ARBA00022737"/>
    </source>
</evidence>
<name>A0A7R8UCZ3_HERIL</name>
<dbReference type="FunCoup" id="A0A7R8UCZ3">
    <property type="interactions" value="778"/>
</dbReference>
<dbReference type="PROSITE" id="PS00678">
    <property type="entry name" value="WD_REPEATS_1"/>
    <property type="match status" value="1"/>
</dbReference>
<evidence type="ECO:0000313" key="7">
    <source>
        <dbReference type="Proteomes" id="UP000594454"/>
    </source>
</evidence>
<evidence type="ECO:0000256" key="4">
    <source>
        <dbReference type="PROSITE-ProRule" id="PRU00221"/>
    </source>
</evidence>
<dbReference type="GO" id="GO:0035591">
    <property type="term" value="F:signaling adaptor activity"/>
    <property type="evidence" value="ECO:0007669"/>
    <property type="project" value="TreeGrafter"/>
</dbReference>
<dbReference type="InterPro" id="IPR019775">
    <property type="entry name" value="WD40_repeat_CS"/>
</dbReference>
<dbReference type="PANTHER" id="PTHR46170">
    <property type="entry name" value="GATOR COMPLEX PROTEIN WDR59"/>
    <property type="match status" value="1"/>
</dbReference>
<dbReference type="OMA" id="HRRETCL"/>
<dbReference type="Proteomes" id="UP000594454">
    <property type="component" value="Chromosome 1"/>
</dbReference>
<reference evidence="6 7" key="1">
    <citation type="submission" date="2020-11" db="EMBL/GenBank/DDBJ databases">
        <authorList>
            <person name="Wallbank WR R."/>
            <person name="Pardo Diaz C."/>
            <person name="Kozak K."/>
            <person name="Martin S."/>
            <person name="Jiggins C."/>
            <person name="Moest M."/>
            <person name="Warren A I."/>
            <person name="Generalovic N T."/>
            <person name="Byers J.R.P. K."/>
            <person name="Montejo-Kovacevich G."/>
            <person name="Yen C E."/>
        </authorList>
    </citation>
    <scope>NUCLEOTIDE SEQUENCE [LARGE SCALE GENOMIC DNA]</scope>
</reference>
<dbReference type="GO" id="GO:0034198">
    <property type="term" value="P:cellular response to amino acid starvation"/>
    <property type="evidence" value="ECO:0007669"/>
    <property type="project" value="TreeGrafter"/>
</dbReference>
<gene>
    <name evidence="6" type="ORF">HERILL_LOCUS1552</name>
</gene>
<feature type="repeat" description="WD" evidence="4">
    <location>
        <begin position="193"/>
        <end position="235"/>
    </location>
</feature>
<keyword evidence="2" id="KW-0677">Repeat</keyword>
<dbReference type="GO" id="GO:1904263">
    <property type="term" value="P:positive regulation of TORC1 signaling"/>
    <property type="evidence" value="ECO:0007669"/>
    <property type="project" value="TreeGrafter"/>
</dbReference>
<evidence type="ECO:0000256" key="3">
    <source>
        <dbReference type="ARBA" id="ARBA00038452"/>
    </source>
</evidence>
<dbReference type="OrthoDB" id="311712at2759"/>
<keyword evidence="7" id="KW-1185">Reference proteome</keyword>
<dbReference type="Pfam" id="PF00400">
    <property type="entry name" value="WD40"/>
    <property type="match status" value="3"/>
</dbReference>
<comment type="similarity">
    <text evidence="3">Belongs to the WD repeat WDR59 family.</text>
</comment>
<feature type="repeat" description="WD" evidence="4">
    <location>
        <begin position="285"/>
        <end position="325"/>
    </location>
</feature>
<keyword evidence="1 4" id="KW-0853">WD repeat</keyword>
<evidence type="ECO:0000256" key="1">
    <source>
        <dbReference type="ARBA" id="ARBA00022574"/>
    </source>
</evidence>
<accession>A0A7R8UCZ3</accession>
<dbReference type="Pfam" id="PF17120">
    <property type="entry name" value="zf-RING_16"/>
    <property type="match status" value="1"/>
</dbReference>
<dbReference type="InterPro" id="IPR036322">
    <property type="entry name" value="WD40_repeat_dom_sf"/>
</dbReference>
<dbReference type="EMBL" id="LR899009">
    <property type="protein sequence ID" value="CAD7078274.1"/>
    <property type="molecule type" value="Genomic_DNA"/>
</dbReference>
<feature type="repeat" description="WD" evidence="4">
    <location>
        <begin position="105"/>
        <end position="140"/>
    </location>
</feature>
<dbReference type="InterPro" id="IPR006575">
    <property type="entry name" value="RWD_dom"/>
</dbReference>
<dbReference type="GO" id="GO:0035859">
    <property type="term" value="C:Seh1-associated complex"/>
    <property type="evidence" value="ECO:0007669"/>
    <property type="project" value="TreeGrafter"/>
</dbReference>
<protein>
    <recommendedName>
        <fullName evidence="5">RWD domain-containing protein</fullName>
    </recommendedName>
</protein>
<dbReference type="InterPro" id="IPR049567">
    <property type="entry name" value="WDR59-like"/>
</dbReference>
<dbReference type="PROSITE" id="PS50082">
    <property type="entry name" value="WD_REPEATS_2"/>
    <property type="match status" value="4"/>
</dbReference>
<sequence>MKELNCIKRHNHSIWEHRDLQATAMSVDWTGQWVLRAGRRHLALQKLDENEDSSLKKYHRNSKYDVSAAEWAICENSQEYCAIATSQLIEVVTWSSGDPTLIYSLRAHTRMVTDIDWHSKEPHLLASCSIDTFTHLWDLRDPRKPILSLSAVCMSGATQVGFNRVSGNLLATAHDGDLRIWDIRKGSCPQQYITAHLARIHGINWSHNHEHYLTTASQDGTVKYFDVNNSRRAEKIITVSSPVWRARYTPAGNGLITVVVPHLGRGENSLLLWNNNKQTEPVCSFEGHTDVILDFAWRPNRDSSSTDIELITWSRDQTLRLWKIDESLLRLCDPPQQETEDEAADMQLGSWSTVKTVRKNPSSKSLTEQPSCSLQHEFSLLNTNISHIDFEVLDPIKRHALVKVSANGHMIVLEINFPSNYPSPNVPPEFIFCENSSINDSLSISLLKVLKTHALQRVKKGRTCMEQCLRALVTALKRSTGGGDKTQLRLQSPRLEGALSGTLHDACIPFPKTSGAKFNTSGLFVTFSQPLNTKRISLRRQNITPRALSAISGGYLGNVMGSQPVLYAHRDTSTSAFYIQDRHRKNFRSRSSQRASSNAVINVYDVTKLLNISKTLSEQYILDKTNIVRTCRHNKAVAETTDRPELIQAWNLAEMIASSCTPEDIVYGNLFQTNPFQRHLLNSLITHFAKHGDIQTAVMLCCTFDKFCSKPEPHQGYGHNSVSISPAHSPYHTINPVEFSNDHSWNLAMQVKQLRSNSWSDSLDWTELKQLNNEINRSTFKKCQKNLFDSFIKAYAEVLFSWGLLPARAMVLKHLSSPSDAVKGVEFPIECVFCNRVNKGPSCSNCKRLLLRCTICRIPVKGAANACLNCGHGGHTEHLKKWFETRDMCAAGCQCRCLDESQHVLNDLLQL</sequence>
<dbReference type="InterPro" id="IPR015943">
    <property type="entry name" value="WD40/YVTN_repeat-like_dom_sf"/>
</dbReference>
<evidence type="ECO:0000313" key="6">
    <source>
        <dbReference type="EMBL" id="CAD7078274.1"/>
    </source>
</evidence>
<dbReference type="AlphaFoldDB" id="A0A7R8UCZ3"/>
<evidence type="ECO:0000259" key="5">
    <source>
        <dbReference type="PROSITE" id="PS50908"/>
    </source>
</evidence>
<dbReference type="SUPFAM" id="SSF50978">
    <property type="entry name" value="WD40 repeat-like"/>
    <property type="match status" value="1"/>
</dbReference>
<dbReference type="InterPro" id="IPR049566">
    <property type="entry name" value="WDR59_RTC1-like_RING_Znf"/>
</dbReference>
<organism evidence="6 7">
    <name type="scientific">Hermetia illucens</name>
    <name type="common">Black soldier fly</name>
    <dbReference type="NCBI Taxonomy" id="343691"/>
    <lineage>
        <taxon>Eukaryota</taxon>
        <taxon>Metazoa</taxon>
        <taxon>Ecdysozoa</taxon>
        <taxon>Arthropoda</taxon>
        <taxon>Hexapoda</taxon>
        <taxon>Insecta</taxon>
        <taxon>Pterygota</taxon>
        <taxon>Neoptera</taxon>
        <taxon>Endopterygota</taxon>
        <taxon>Diptera</taxon>
        <taxon>Brachycera</taxon>
        <taxon>Stratiomyomorpha</taxon>
        <taxon>Stratiomyidae</taxon>
        <taxon>Hermetiinae</taxon>
        <taxon>Hermetia</taxon>
    </lineage>
</organism>